<dbReference type="RefSeq" id="WP_054291290.1">
    <property type="nucleotide sequence ID" value="NZ_CP012752.1"/>
</dbReference>
<reference evidence="2 3" key="1">
    <citation type="submission" date="2015-07" db="EMBL/GenBank/DDBJ databases">
        <title>Genome sequencing of Kibdelosporangium phytohabitans.</title>
        <authorList>
            <person name="Qin S."/>
            <person name="Xing K."/>
        </authorList>
    </citation>
    <scope>NUCLEOTIDE SEQUENCE [LARGE SCALE GENOMIC DNA]</scope>
    <source>
        <strain evidence="2 3">KLBMP1111</strain>
    </source>
</reference>
<gene>
    <name evidence="2" type="ORF">AOZ06_22945</name>
</gene>
<evidence type="ECO:0000256" key="1">
    <source>
        <dbReference type="SAM" id="MobiDB-lite"/>
    </source>
</evidence>
<feature type="compositionally biased region" description="Basic and acidic residues" evidence="1">
    <location>
        <begin position="115"/>
        <end position="138"/>
    </location>
</feature>
<sequence>MADDPRLNRGPWRDGLDDRTVAAVGALTEALETVEVARGHLYAFHQLTGSADIKLERAITQLAEAGHTALAQRLSRELLGRNVLPGRWTFQVVEDYEETYYEPFRDLERQARELTRGARHVHEADLKRDRRTAGEPGHEATAQEPAQD</sequence>
<evidence type="ECO:0000313" key="3">
    <source>
        <dbReference type="Proteomes" id="UP000063699"/>
    </source>
</evidence>
<dbReference type="EMBL" id="CP012752">
    <property type="protein sequence ID" value="ALG09386.1"/>
    <property type="molecule type" value="Genomic_DNA"/>
</dbReference>
<dbReference type="OrthoDB" id="3212097at2"/>
<organism evidence="2 3">
    <name type="scientific">Kibdelosporangium phytohabitans</name>
    <dbReference type="NCBI Taxonomy" id="860235"/>
    <lineage>
        <taxon>Bacteria</taxon>
        <taxon>Bacillati</taxon>
        <taxon>Actinomycetota</taxon>
        <taxon>Actinomycetes</taxon>
        <taxon>Pseudonocardiales</taxon>
        <taxon>Pseudonocardiaceae</taxon>
        <taxon>Kibdelosporangium</taxon>
    </lineage>
</organism>
<accession>A0A0N9I0M9</accession>
<proteinExistence type="predicted"/>
<protein>
    <submittedName>
        <fullName evidence="2">Uncharacterized protein</fullName>
    </submittedName>
</protein>
<dbReference type="AlphaFoldDB" id="A0A0N9I0M9"/>
<dbReference type="STRING" id="860235.AOZ06_22945"/>
<feature type="region of interest" description="Disordered" evidence="1">
    <location>
        <begin position="115"/>
        <end position="148"/>
    </location>
</feature>
<dbReference type="Proteomes" id="UP000063699">
    <property type="component" value="Chromosome"/>
</dbReference>
<dbReference type="KEGG" id="kphy:AOZ06_22945"/>
<evidence type="ECO:0000313" key="2">
    <source>
        <dbReference type="EMBL" id="ALG09386.1"/>
    </source>
</evidence>
<name>A0A0N9I0M9_9PSEU</name>
<keyword evidence="3" id="KW-1185">Reference proteome</keyword>